<evidence type="ECO:0000259" key="1">
    <source>
        <dbReference type="PROSITE" id="PS51094"/>
    </source>
</evidence>
<dbReference type="InterPro" id="IPR016152">
    <property type="entry name" value="PTrfase/Anion_transptr"/>
</dbReference>
<evidence type="ECO:0000313" key="3">
    <source>
        <dbReference type="Proteomes" id="UP000298484"/>
    </source>
</evidence>
<dbReference type="SUPFAM" id="SSF55804">
    <property type="entry name" value="Phoshotransferase/anion transport protein"/>
    <property type="match status" value="1"/>
</dbReference>
<name>A0A4Y9AHB7_9BACI</name>
<keyword evidence="2" id="KW-0762">Sugar transport</keyword>
<dbReference type="InterPro" id="IPR051541">
    <property type="entry name" value="PTS_SugarTrans_NitroReg"/>
</dbReference>
<accession>A0A4Y9AHB7</accession>
<gene>
    <name evidence="2" type="ORF">E4U82_00055</name>
</gene>
<sequence length="151" mass="17219">MDKSEIEVMKLDATTDKEVLKYMSDFLVLQGIAEKNFPEKVREREMALPTGLPLQPYGVAVPHADPEFAIQRQLLISPLKRPVVFAQMGDPDQQVKVSFVFMLAIPDPGDHLTFIRALFTCFQDEQFNQALANWDGKKSSLKQLMQRYMNG</sequence>
<feature type="domain" description="PTS EIIA type-2" evidence="1">
    <location>
        <begin position="1"/>
        <end position="148"/>
    </location>
</feature>
<protein>
    <submittedName>
        <fullName evidence="2">PTS sugar transporter subunit IIA</fullName>
    </submittedName>
</protein>
<dbReference type="PANTHER" id="PTHR47738:SF3">
    <property type="entry name" value="PHOSPHOTRANSFERASE SYSTEM MANNITOL_FRUCTOSE-SPECIFIC IIA DOMAIN CONTAINING PROTEIN"/>
    <property type="match status" value="1"/>
</dbReference>
<evidence type="ECO:0000313" key="2">
    <source>
        <dbReference type="EMBL" id="TFJ94350.1"/>
    </source>
</evidence>
<dbReference type="EMBL" id="SRHY01000001">
    <property type="protein sequence ID" value="TFJ94350.1"/>
    <property type="molecule type" value="Genomic_DNA"/>
</dbReference>
<dbReference type="OrthoDB" id="370976at2"/>
<dbReference type="CDD" id="cd00211">
    <property type="entry name" value="PTS_IIA_fru"/>
    <property type="match status" value="1"/>
</dbReference>
<comment type="caution">
    <text evidence="2">The sequence shown here is derived from an EMBL/GenBank/DDBJ whole genome shotgun (WGS) entry which is preliminary data.</text>
</comment>
<dbReference type="PANTHER" id="PTHR47738">
    <property type="entry name" value="PTS SYSTEM FRUCTOSE-LIKE EIIA COMPONENT-RELATED"/>
    <property type="match status" value="1"/>
</dbReference>
<dbReference type="Proteomes" id="UP000298484">
    <property type="component" value="Unassembled WGS sequence"/>
</dbReference>
<dbReference type="Gene3D" id="3.40.930.10">
    <property type="entry name" value="Mannitol-specific EII, Chain A"/>
    <property type="match status" value="1"/>
</dbReference>
<reference evidence="2 3" key="1">
    <citation type="submission" date="2019-03" db="EMBL/GenBank/DDBJ databases">
        <title>Genome sequence of Lentibacillus salicampi ATCC BAA-719.</title>
        <authorList>
            <person name="Maclea K.S."/>
            <person name="Simoes Junior M."/>
        </authorList>
    </citation>
    <scope>NUCLEOTIDE SEQUENCE [LARGE SCALE GENOMIC DNA]</scope>
    <source>
        <strain evidence="2 3">ATCC BAA-719</strain>
    </source>
</reference>
<dbReference type="PROSITE" id="PS51094">
    <property type="entry name" value="PTS_EIIA_TYPE_2"/>
    <property type="match status" value="1"/>
</dbReference>
<dbReference type="RefSeq" id="WP_135107996.1">
    <property type="nucleotide sequence ID" value="NZ_SRHY01000001.1"/>
</dbReference>
<dbReference type="Pfam" id="PF00359">
    <property type="entry name" value="PTS_EIIA_2"/>
    <property type="match status" value="1"/>
</dbReference>
<dbReference type="AlphaFoldDB" id="A0A4Y9AHB7"/>
<dbReference type="InterPro" id="IPR002178">
    <property type="entry name" value="PTS_EIIA_type-2_dom"/>
</dbReference>
<keyword evidence="2" id="KW-0813">Transport</keyword>
<organism evidence="2 3">
    <name type="scientific">Lentibacillus salicampi</name>
    <dbReference type="NCBI Taxonomy" id="175306"/>
    <lineage>
        <taxon>Bacteria</taxon>
        <taxon>Bacillati</taxon>
        <taxon>Bacillota</taxon>
        <taxon>Bacilli</taxon>
        <taxon>Bacillales</taxon>
        <taxon>Bacillaceae</taxon>
        <taxon>Lentibacillus</taxon>
    </lineage>
</organism>
<keyword evidence="3" id="KW-1185">Reference proteome</keyword>
<proteinExistence type="predicted"/>